<protein>
    <recommendedName>
        <fullName evidence="5">Secreted protein</fullName>
    </recommendedName>
</protein>
<keyword evidence="2" id="KW-0732">Signal</keyword>
<dbReference type="EMBL" id="JACXZA010000005">
    <property type="protein sequence ID" value="MBD3921114.1"/>
    <property type="molecule type" value="Genomic_DNA"/>
</dbReference>
<feature type="compositionally biased region" description="Basic and acidic residues" evidence="1">
    <location>
        <begin position="75"/>
        <end position="88"/>
    </location>
</feature>
<reference evidence="3 4" key="1">
    <citation type="submission" date="2020-09" db="EMBL/GenBank/DDBJ databases">
        <title>Paenibacillus sp. strain PR3 16S rRNA gene Genome sequencing and assembly.</title>
        <authorList>
            <person name="Kim J."/>
        </authorList>
    </citation>
    <scope>NUCLEOTIDE SEQUENCE [LARGE SCALE GENOMIC DNA]</scope>
    <source>
        <strain evidence="3 4">PR3</strain>
    </source>
</reference>
<keyword evidence="4" id="KW-1185">Reference proteome</keyword>
<evidence type="ECO:0000256" key="1">
    <source>
        <dbReference type="SAM" id="MobiDB-lite"/>
    </source>
</evidence>
<feature type="signal peptide" evidence="2">
    <location>
        <begin position="1"/>
        <end position="19"/>
    </location>
</feature>
<evidence type="ECO:0000256" key="2">
    <source>
        <dbReference type="SAM" id="SignalP"/>
    </source>
</evidence>
<evidence type="ECO:0000313" key="4">
    <source>
        <dbReference type="Proteomes" id="UP000609346"/>
    </source>
</evidence>
<dbReference type="RefSeq" id="WP_191205404.1">
    <property type="nucleotide sequence ID" value="NZ_JACXZA010000005.1"/>
</dbReference>
<dbReference type="Proteomes" id="UP000609346">
    <property type="component" value="Unassembled WGS sequence"/>
</dbReference>
<name>A0ABR8MYT4_9BACL</name>
<gene>
    <name evidence="3" type="ORF">H8B09_20270</name>
</gene>
<feature type="chain" id="PRO_5046307833" description="Secreted protein" evidence="2">
    <location>
        <begin position="20"/>
        <end position="331"/>
    </location>
</feature>
<organism evidence="3 4">
    <name type="scientific">Paenibacillus terricola</name>
    <dbReference type="NCBI Taxonomy" id="2763503"/>
    <lineage>
        <taxon>Bacteria</taxon>
        <taxon>Bacillati</taxon>
        <taxon>Bacillota</taxon>
        <taxon>Bacilli</taxon>
        <taxon>Bacillales</taxon>
        <taxon>Paenibacillaceae</taxon>
        <taxon>Paenibacillus</taxon>
    </lineage>
</organism>
<feature type="region of interest" description="Disordered" evidence="1">
    <location>
        <begin position="28"/>
        <end position="91"/>
    </location>
</feature>
<proteinExistence type="predicted"/>
<sequence>MKQTIKLLLVVMLASTLTACDRGDERAASTAASTADHTHAVEDMDSTDSQAGVEIGPPPLSASSDELGTGSAVHHQHDGLSDDSHASHDGMNMSASEENLSENVQAVLAPTAGELQAGQETELTIRILGENGKPIEKFALSHEKLLHLIIVSEDMQQFRHIHPGYDGDGVFRVMTQFAAGGRYKWFADFVPAGGSTITRAGWLTVNGKPIYDSPAPQPDASLVQKVDGIEFSLAISQAKVGENATLTYTFRDEKTGKELTDMENYLGAAGHVVILSKDMETYLHVHPKDSNSGSSSASFSTVFPANGIYKIWGQFQREGRVVTVPFVIQVG</sequence>
<comment type="caution">
    <text evidence="3">The sequence shown here is derived from an EMBL/GenBank/DDBJ whole genome shotgun (WGS) entry which is preliminary data.</text>
</comment>
<dbReference type="PROSITE" id="PS51257">
    <property type="entry name" value="PROKAR_LIPOPROTEIN"/>
    <property type="match status" value="1"/>
</dbReference>
<evidence type="ECO:0000313" key="3">
    <source>
        <dbReference type="EMBL" id="MBD3921114.1"/>
    </source>
</evidence>
<evidence type="ECO:0008006" key="5">
    <source>
        <dbReference type="Google" id="ProtNLM"/>
    </source>
</evidence>
<accession>A0ABR8MYT4</accession>